<organism evidence="13 14">
    <name type="scientific">Marininema halotolerans</name>
    <dbReference type="NCBI Taxonomy" id="1155944"/>
    <lineage>
        <taxon>Bacteria</taxon>
        <taxon>Bacillati</taxon>
        <taxon>Bacillota</taxon>
        <taxon>Bacilli</taxon>
        <taxon>Bacillales</taxon>
        <taxon>Thermoactinomycetaceae</taxon>
        <taxon>Marininema</taxon>
    </lineage>
</organism>
<evidence type="ECO:0000256" key="8">
    <source>
        <dbReference type="ARBA" id="ARBA00023144"/>
    </source>
</evidence>
<evidence type="ECO:0000256" key="4">
    <source>
        <dbReference type="ARBA" id="ARBA00007637"/>
    </source>
</evidence>
<dbReference type="InterPro" id="IPR005886">
    <property type="entry name" value="UDP_G4E"/>
</dbReference>
<comment type="pathway">
    <text evidence="3 11">Carbohydrate metabolism; galactose metabolism.</text>
</comment>
<evidence type="ECO:0000256" key="10">
    <source>
        <dbReference type="ARBA" id="ARBA00023277"/>
    </source>
</evidence>
<keyword evidence="10 11" id="KW-0119">Carbohydrate metabolism</keyword>
<comment type="catalytic activity">
    <reaction evidence="1 11">
        <text>UDP-alpha-D-glucose = UDP-alpha-D-galactose</text>
        <dbReference type="Rhea" id="RHEA:22168"/>
        <dbReference type="ChEBI" id="CHEBI:58885"/>
        <dbReference type="ChEBI" id="CHEBI:66914"/>
        <dbReference type="EC" id="5.1.3.2"/>
    </reaction>
</comment>
<dbReference type="CDD" id="cd05247">
    <property type="entry name" value="UDP_G4E_1_SDR_e"/>
    <property type="match status" value="1"/>
</dbReference>
<dbReference type="Pfam" id="PF01370">
    <property type="entry name" value="Epimerase"/>
    <property type="match status" value="1"/>
</dbReference>
<sequence>MSVLVTGGAGYIGSHTVKRMLEKGISVVVLDSLVTGHREAIPKGVPFYQGDIGDEGMVSTIFTEHTIDAVIHFAARSQVGESIEDPSLYFMENTAKTIRFLSMVTRHGVDKLVFSSTAAVYGMPTQVPIPETAPCQPINPYGVSKRFIEEMLPWLEQAYGLRSMTLRYFNAVGASWEGEIGEDHSPETHLVPRVLKSVLGQSDPIHLFGTDYDTPDGTCIRDYVHVMDVAEAHVKALEKLSRGAESQVLNIGTGKGYSVREVITAVEEVTNRWVPVVNAPARVGDPGRLVAGIEKTKQAIGWEAQYRDLASMIRTAWTWHQKNPSGYQSG</sequence>
<evidence type="ECO:0000256" key="5">
    <source>
        <dbReference type="ARBA" id="ARBA00013189"/>
    </source>
</evidence>
<accession>A0A1I6SIF9</accession>
<dbReference type="NCBIfam" id="TIGR01179">
    <property type="entry name" value="galE"/>
    <property type="match status" value="1"/>
</dbReference>
<dbReference type="GO" id="GO:0033499">
    <property type="term" value="P:galactose catabolic process via UDP-galactose, Leloir pathway"/>
    <property type="evidence" value="ECO:0007669"/>
    <property type="project" value="TreeGrafter"/>
</dbReference>
<dbReference type="UniPathway" id="UPA00214"/>
<comment type="subunit">
    <text evidence="11">Homodimer.</text>
</comment>
<keyword evidence="14" id="KW-1185">Reference proteome</keyword>
<evidence type="ECO:0000256" key="6">
    <source>
        <dbReference type="ARBA" id="ARBA00018569"/>
    </source>
</evidence>
<keyword evidence="8" id="KW-0299">Galactose metabolism</keyword>
<feature type="domain" description="NAD-dependent epimerase/dehydratase" evidence="12">
    <location>
        <begin position="3"/>
        <end position="252"/>
    </location>
</feature>
<name>A0A1I6SIF9_9BACL</name>
<evidence type="ECO:0000256" key="2">
    <source>
        <dbReference type="ARBA" id="ARBA00001911"/>
    </source>
</evidence>
<evidence type="ECO:0000313" key="13">
    <source>
        <dbReference type="EMBL" id="SFS76736.1"/>
    </source>
</evidence>
<evidence type="ECO:0000256" key="1">
    <source>
        <dbReference type="ARBA" id="ARBA00000083"/>
    </source>
</evidence>
<evidence type="ECO:0000259" key="12">
    <source>
        <dbReference type="Pfam" id="PF01370"/>
    </source>
</evidence>
<dbReference type="EMBL" id="FPAA01000007">
    <property type="protein sequence ID" value="SFS76736.1"/>
    <property type="molecule type" value="Genomic_DNA"/>
</dbReference>
<dbReference type="PANTHER" id="PTHR43725:SF53">
    <property type="entry name" value="UDP-ARABINOSE 4-EPIMERASE 1"/>
    <property type="match status" value="1"/>
</dbReference>
<evidence type="ECO:0000313" key="14">
    <source>
        <dbReference type="Proteomes" id="UP000198660"/>
    </source>
</evidence>
<dbReference type="PANTHER" id="PTHR43725">
    <property type="entry name" value="UDP-GLUCOSE 4-EPIMERASE"/>
    <property type="match status" value="1"/>
</dbReference>
<dbReference type="EC" id="5.1.3.2" evidence="5 11"/>
<dbReference type="RefSeq" id="WP_091837282.1">
    <property type="nucleotide sequence ID" value="NZ_FPAA01000007.1"/>
</dbReference>
<evidence type="ECO:0000256" key="11">
    <source>
        <dbReference type="RuleBase" id="RU366046"/>
    </source>
</evidence>
<gene>
    <name evidence="13" type="ORF">SAMN05444972_107116</name>
</gene>
<keyword evidence="9 11" id="KW-0413">Isomerase</keyword>
<dbReference type="SUPFAM" id="SSF51735">
    <property type="entry name" value="NAD(P)-binding Rossmann-fold domains"/>
    <property type="match status" value="1"/>
</dbReference>
<evidence type="ECO:0000256" key="9">
    <source>
        <dbReference type="ARBA" id="ARBA00023235"/>
    </source>
</evidence>
<evidence type="ECO:0000256" key="7">
    <source>
        <dbReference type="ARBA" id="ARBA00023027"/>
    </source>
</evidence>
<dbReference type="Proteomes" id="UP000198660">
    <property type="component" value="Unassembled WGS sequence"/>
</dbReference>
<dbReference type="InterPro" id="IPR001509">
    <property type="entry name" value="Epimerase_deHydtase"/>
</dbReference>
<evidence type="ECO:0000256" key="3">
    <source>
        <dbReference type="ARBA" id="ARBA00004947"/>
    </source>
</evidence>
<dbReference type="AlphaFoldDB" id="A0A1I6SIF9"/>
<reference evidence="14" key="1">
    <citation type="submission" date="2016-10" db="EMBL/GenBank/DDBJ databases">
        <authorList>
            <person name="Varghese N."/>
            <person name="Submissions S."/>
        </authorList>
    </citation>
    <scope>NUCLEOTIDE SEQUENCE [LARGE SCALE GENOMIC DNA]</scope>
    <source>
        <strain evidence="14">DSM 45789</strain>
    </source>
</reference>
<protein>
    <recommendedName>
        <fullName evidence="6 11">UDP-glucose 4-epimerase</fullName>
        <ecNumber evidence="5 11">5.1.3.2</ecNumber>
    </recommendedName>
</protein>
<comment type="cofactor">
    <cofactor evidence="2 11">
        <name>NAD(+)</name>
        <dbReference type="ChEBI" id="CHEBI:57540"/>
    </cofactor>
</comment>
<dbReference type="GO" id="GO:0003978">
    <property type="term" value="F:UDP-glucose 4-epimerase activity"/>
    <property type="evidence" value="ECO:0007669"/>
    <property type="project" value="UniProtKB-UniRule"/>
</dbReference>
<dbReference type="Gene3D" id="3.90.25.10">
    <property type="entry name" value="UDP-galactose 4-epimerase, domain 1"/>
    <property type="match status" value="1"/>
</dbReference>
<comment type="similarity">
    <text evidence="4 11">Belongs to the NAD(P)-dependent epimerase/dehydratase family.</text>
</comment>
<keyword evidence="7 11" id="KW-0520">NAD</keyword>
<proteinExistence type="inferred from homology"/>
<dbReference type="InterPro" id="IPR036291">
    <property type="entry name" value="NAD(P)-bd_dom_sf"/>
</dbReference>
<dbReference type="OrthoDB" id="9801785at2"/>
<dbReference type="Gene3D" id="3.40.50.720">
    <property type="entry name" value="NAD(P)-binding Rossmann-like Domain"/>
    <property type="match status" value="1"/>
</dbReference>